<dbReference type="Proteomes" id="UP000054928">
    <property type="component" value="Unassembled WGS sequence"/>
</dbReference>
<dbReference type="EMBL" id="CCYD01000667">
    <property type="protein sequence ID" value="CEG43500.1"/>
    <property type="molecule type" value="Genomic_DNA"/>
</dbReference>
<protein>
    <submittedName>
        <fullName evidence="1">Uncharacterized protein</fullName>
    </submittedName>
</protein>
<proteinExistence type="predicted"/>
<dbReference type="GeneID" id="36408748"/>
<reference evidence="2" key="1">
    <citation type="submission" date="2014-09" db="EMBL/GenBank/DDBJ databases">
        <authorList>
            <person name="Sharma Rahul"/>
            <person name="Thines Marco"/>
        </authorList>
    </citation>
    <scope>NUCLEOTIDE SEQUENCE [LARGE SCALE GENOMIC DNA]</scope>
</reference>
<evidence type="ECO:0000313" key="1">
    <source>
        <dbReference type="EMBL" id="CEG43500.1"/>
    </source>
</evidence>
<organism evidence="1 2">
    <name type="scientific">Plasmopara halstedii</name>
    <name type="common">Downy mildew of sunflower</name>
    <dbReference type="NCBI Taxonomy" id="4781"/>
    <lineage>
        <taxon>Eukaryota</taxon>
        <taxon>Sar</taxon>
        <taxon>Stramenopiles</taxon>
        <taxon>Oomycota</taxon>
        <taxon>Peronosporomycetes</taxon>
        <taxon>Peronosporales</taxon>
        <taxon>Peronosporaceae</taxon>
        <taxon>Plasmopara</taxon>
    </lineage>
</organism>
<evidence type="ECO:0000313" key="2">
    <source>
        <dbReference type="Proteomes" id="UP000054928"/>
    </source>
</evidence>
<name>A0A0P1APY9_PLAHL</name>
<accession>A0A0P1APY9</accession>
<dbReference type="RefSeq" id="XP_024579869.1">
    <property type="nucleotide sequence ID" value="XM_024729498.1"/>
</dbReference>
<dbReference type="AlphaFoldDB" id="A0A0P1APY9"/>
<keyword evidence="2" id="KW-1185">Reference proteome</keyword>
<sequence>MLEGAQVDPRLAKYLMPPKARFNKFHLAKLPSILELFYSNSPSFGDVLGNVESDLCGHTLFCRPKI</sequence>